<evidence type="ECO:0000256" key="3">
    <source>
        <dbReference type="ARBA" id="ARBA00023027"/>
    </source>
</evidence>
<evidence type="ECO:0000256" key="1">
    <source>
        <dbReference type="ARBA" id="ARBA00022723"/>
    </source>
</evidence>
<keyword evidence="2" id="KW-0560">Oxidoreductase</keyword>
<accession>A0A382DM96</accession>
<organism evidence="4">
    <name type="scientific">marine metagenome</name>
    <dbReference type="NCBI Taxonomy" id="408172"/>
    <lineage>
        <taxon>unclassified sequences</taxon>
        <taxon>metagenomes</taxon>
        <taxon>ecological metagenomes</taxon>
    </lineage>
</organism>
<keyword evidence="3" id="KW-0520">NAD</keyword>
<name>A0A382DM96_9ZZZZ</name>
<dbReference type="EMBL" id="UINC01039827">
    <property type="protein sequence ID" value="SVB38871.1"/>
    <property type="molecule type" value="Genomic_DNA"/>
</dbReference>
<evidence type="ECO:0000313" key="4">
    <source>
        <dbReference type="EMBL" id="SVB38871.1"/>
    </source>
</evidence>
<keyword evidence="1" id="KW-0479">Metal-binding</keyword>
<reference evidence="4" key="1">
    <citation type="submission" date="2018-05" db="EMBL/GenBank/DDBJ databases">
        <authorList>
            <person name="Lanie J.A."/>
            <person name="Ng W.-L."/>
            <person name="Kazmierczak K.M."/>
            <person name="Andrzejewski T.M."/>
            <person name="Davidsen T.M."/>
            <person name="Wayne K.J."/>
            <person name="Tettelin H."/>
            <person name="Glass J.I."/>
            <person name="Rusch D."/>
            <person name="Podicherti R."/>
            <person name="Tsui H.-C.T."/>
            <person name="Winkler M.E."/>
        </authorList>
    </citation>
    <scope>NUCLEOTIDE SEQUENCE</scope>
</reference>
<dbReference type="GO" id="GO:0051287">
    <property type="term" value="F:NAD binding"/>
    <property type="evidence" value="ECO:0007669"/>
    <property type="project" value="InterPro"/>
</dbReference>
<dbReference type="Gene3D" id="3.40.718.10">
    <property type="entry name" value="Isopropylmalate Dehydrogenase"/>
    <property type="match status" value="1"/>
</dbReference>
<proteinExistence type="predicted"/>
<sequence>MKKNKILIILGEPQSTFSEILFKYFNSKEYSKNKKKIILIGSTSLMEKQMRKLKFNINLNSIENIKEAKINKLNIYNVNYNNKKIFSKISSSSKKYISGCFKIALNLIKNNKKIALINGPISKKHFLNKKYLGVTEYISKKTKSKNQVMLIYNDKLSVSPLTTHLPLKYVPKNITKEKIIKNVKQIKKFYENLLNKKPKIAILGLNPHCESIDKASEEKKIIIPAINFLKKINLNTDGPFPADTFFLKKNINKYDVVVGMYHDQVLAPLKTLYNFNAINITLGLPFIRISPDHGPNSKMLGKNMSDPSSIFCAMRFINKIR</sequence>
<dbReference type="PANTHER" id="PTHR30004:SF6">
    <property type="entry name" value="D-THREONATE 4-PHOSPHATE DEHYDROGENASE"/>
    <property type="match status" value="1"/>
</dbReference>
<dbReference type="Pfam" id="PF04166">
    <property type="entry name" value="PdxA"/>
    <property type="match status" value="1"/>
</dbReference>
<dbReference type="GO" id="GO:0046872">
    <property type="term" value="F:metal ion binding"/>
    <property type="evidence" value="ECO:0007669"/>
    <property type="project" value="UniProtKB-KW"/>
</dbReference>
<dbReference type="GO" id="GO:0016491">
    <property type="term" value="F:oxidoreductase activity"/>
    <property type="evidence" value="ECO:0007669"/>
    <property type="project" value="UniProtKB-KW"/>
</dbReference>
<dbReference type="InterPro" id="IPR005255">
    <property type="entry name" value="PdxA_fam"/>
</dbReference>
<evidence type="ECO:0008006" key="5">
    <source>
        <dbReference type="Google" id="ProtNLM"/>
    </source>
</evidence>
<dbReference type="AlphaFoldDB" id="A0A382DM96"/>
<dbReference type="SUPFAM" id="SSF53659">
    <property type="entry name" value="Isocitrate/Isopropylmalate dehydrogenase-like"/>
    <property type="match status" value="1"/>
</dbReference>
<protein>
    <recommendedName>
        <fullName evidence="5">4-hydroxythreonine-4-phosphate dehydrogenase</fullName>
    </recommendedName>
</protein>
<gene>
    <name evidence="4" type="ORF">METZ01_LOCUS191725</name>
</gene>
<evidence type="ECO:0000256" key="2">
    <source>
        <dbReference type="ARBA" id="ARBA00023002"/>
    </source>
</evidence>
<dbReference type="PANTHER" id="PTHR30004">
    <property type="entry name" value="4-HYDROXYTHREONINE-4-PHOSPHATE DEHYDROGENASE"/>
    <property type="match status" value="1"/>
</dbReference>